<name>A0ABV9QKN8_9FIRM</name>
<dbReference type="InterPro" id="IPR036113">
    <property type="entry name" value="Asp/Glu-ADT_sf_sub_c"/>
</dbReference>
<dbReference type="InterPro" id="IPR003837">
    <property type="entry name" value="GatC"/>
</dbReference>
<dbReference type="PANTHER" id="PTHR15004">
    <property type="entry name" value="GLUTAMYL-TRNA(GLN) AMIDOTRANSFERASE SUBUNIT C, MITOCHONDRIAL"/>
    <property type="match status" value="1"/>
</dbReference>
<protein>
    <recommendedName>
        <fullName evidence="6">Aspartyl/glutamyl-tRNA(Asn/Gln) amidotransferase subunit C</fullName>
        <shortName evidence="6">Asp/Glu-ADT subunit C</shortName>
        <ecNumber evidence="6">6.3.5.-</ecNumber>
    </recommendedName>
</protein>
<dbReference type="RefSeq" id="WP_379788480.1">
    <property type="nucleotide sequence ID" value="NZ_JBHSHL010000027.1"/>
</dbReference>
<dbReference type="NCBIfam" id="TIGR00135">
    <property type="entry name" value="gatC"/>
    <property type="match status" value="1"/>
</dbReference>
<keyword evidence="6" id="KW-0547">Nucleotide-binding</keyword>
<comment type="similarity">
    <text evidence="1 6">Belongs to the GatC family.</text>
</comment>
<dbReference type="Gene3D" id="1.10.20.60">
    <property type="entry name" value="Glu-tRNAGln amidotransferase C subunit, N-terminal domain"/>
    <property type="match status" value="1"/>
</dbReference>
<dbReference type="HAMAP" id="MF_00122">
    <property type="entry name" value="GatC"/>
    <property type="match status" value="1"/>
</dbReference>
<organism evidence="7 8">
    <name type="scientific">Filifactor villosus</name>
    <dbReference type="NCBI Taxonomy" id="29374"/>
    <lineage>
        <taxon>Bacteria</taxon>
        <taxon>Bacillati</taxon>
        <taxon>Bacillota</taxon>
        <taxon>Clostridia</taxon>
        <taxon>Peptostreptococcales</taxon>
        <taxon>Filifactoraceae</taxon>
        <taxon>Filifactor</taxon>
    </lineage>
</organism>
<keyword evidence="6" id="KW-0067">ATP-binding</keyword>
<gene>
    <name evidence="6 7" type="primary">gatC</name>
    <name evidence="7" type="ORF">ACFO4R_07630</name>
</gene>
<comment type="caution">
    <text evidence="7">The sequence shown here is derived from an EMBL/GenBank/DDBJ whole genome shotgun (WGS) entry which is preliminary data.</text>
</comment>
<evidence type="ECO:0000256" key="4">
    <source>
        <dbReference type="ARBA" id="ARBA00047380"/>
    </source>
</evidence>
<evidence type="ECO:0000256" key="6">
    <source>
        <dbReference type="HAMAP-Rule" id="MF_00122"/>
    </source>
</evidence>
<keyword evidence="8" id="KW-1185">Reference proteome</keyword>
<keyword evidence="6" id="KW-0436">Ligase</keyword>
<evidence type="ECO:0000313" key="7">
    <source>
        <dbReference type="EMBL" id="MFC4804950.1"/>
    </source>
</evidence>
<comment type="subunit">
    <text evidence="2 6">Heterotrimer of A, B and C subunits.</text>
</comment>
<sequence>MINRETLDYISKLSRLKFDSEKEEEMLLSLERILNHVSSLDQCDTEHCDITYNVLGMENELREDEVKPSFPREEILKNAPSKEAGCFVVPKIL</sequence>
<accession>A0ABV9QKN8</accession>
<evidence type="ECO:0000313" key="8">
    <source>
        <dbReference type="Proteomes" id="UP001595916"/>
    </source>
</evidence>
<dbReference type="SUPFAM" id="SSF141000">
    <property type="entry name" value="Glu-tRNAGln amidotransferase C subunit"/>
    <property type="match status" value="1"/>
</dbReference>
<reference evidence="8" key="1">
    <citation type="journal article" date="2019" name="Int. J. Syst. Evol. Microbiol.">
        <title>The Global Catalogue of Microorganisms (GCM) 10K type strain sequencing project: providing services to taxonomists for standard genome sequencing and annotation.</title>
        <authorList>
            <consortium name="The Broad Institute Genomics Platform"/>
            <consortium name="The Broad Institute Genome Sequencing Center for Infectious Disease"/>
            <person name="Wu L."/>
            <person name="Ma J."/>
        </authorList>
    </citation>
    <scope>NUCLEOTIDE SEQUENCE [LARGE SCALE GENOMIC DNA]</scope>
    <source>
        <strain evidence="8">CCUG 46385</strain>
    </source>
</reference>
<dbReference type="EMBL" id="JBHSHL010000027">
    <property type="protein sequence ID" value="MFC4804950.1"/>
    <property type="molecule type" value="Genomic_DNA"/>
</dbReference>
<dbReference type="Proteomes" id="UP001595916">
    <property type="component" value="Unassembled WGS sequence"/>
</dbReference>
<comment type="function">
    <text evidence="3 6">Allows the formation of correctly charged Asn-tRNA(Asn) or Gln-tRNA(Gln) through the transamidation of misacylated Asp-tRNA(Asn) or Glu-tRNA(Gln) in organisms which lack either or both of asparaginyl-tRNA or glutaminyl-tRNA synthetases. The reaction takes place in the presence of glutamine and ATP through an activated phospho-Asp-tRNA(Asn) or phospho-Glu-tRNA(Gln).</text>
</comment>
<evidence type="ECO:0000256" key="1">
    <source>
        <dbReference type="ARBA" id="ARBA00010757"/>
    </source>
</evidence>
<dbReference type="EC" id="6.3.5.-" evidence="6"/>
<dbReference type="Pfam" id="PF02686">
    <property type="entry name" value="GatC"/>
    <property type="match status" value="1"/>
</dbReference>
<keyword evidence="6" id="KW-0648">Protein biosynthesis</keyword>
<comment type="catalytic activity">
    <reaction evidence="5 6">
        <text>L-glutamyl-tRNA(Gln) + L-glutamine + ATP + H2O = L-glutaminyl-tRNA(Gln) + L-glutamate + ADP + phosphate + H(+)</text>
        <dbReference type="Rhea" id="RHEA:17521"/>
        <dbReference type="Rhea" id="RHEA-COMP:9681"/>
        <dbReference type="Rhea" id="RHEA-COMP:9684"/>
        <dbReference type="ChEBI" id="CHEBI:15377"/>
        <dbReference type="ChEBI" id="CHEBI:15378"/>
        <dbReference type="ChEBI" id="CHEBI:29985"/>
        <dbReference type="ChEBI" id="CHEBI:30616"/>
        <dbReference type="ChEBI" id="CHEBI:43474"/>
        <dbReference type="ChEBI" id="CHEBI:58359"/>
        <dbReference type="ChEBI" id="CHEBI:78520"/>
        <dbReference type="ChEBI" id="CHEBI:78521"/>
        <dbReference type="ChEBI" id="CHEBI:456216"/>
    </reaction>
</comment>
<proteinExistence type="inferred from homology"/>
<evidence type="ECO:0000256" key="3">
    <source>
        <dbReference type="ARBA" id="ARBA00024799"/>
    </source>
</evidence>
<dbReference type="PANTHER" id="PTHR15004:SF0">
    <property type="entry name" value="GLUTAMYL-TRNA(GLN) AMIDOTRANSFERASE SUBUNIT C, MITOCHONDRIAL"/>
    <property type="match status" value="1"/>
</dbReference>
<comment type="catalytic activity">
    <reaction evidence="4 6">
        <text>L-aspartyl-tRNA(Asn) + L-glutamine + ATP + H2O = L-asparaginyl-tRNA(Asn) + L-glutamate + ADP + phosphate + 2 H(+)</text>
        <dbReference type="Rhea" id="RHEA:14513"/>
        <dbReference type="Rhea" id="RHEA-COMP:9674"/>
        <dbReference type="Rhea" id="RHEA-COMP:9677"/>
        <dbReference type="ChEBI" id="CHEBI:15377"/>
        <dbReference type="ChEBI" id="CHEBI:15378"/>
        <dbReference type="ChEBI" id="CHEBI:29985"/>
        <dbReference type="ChEBI" id="CHEBI:30616"/>
        <dbReference type="ChEBI" id="CHEBI:43474"/>
        <dbReference type="ChEBI" id="CHEBI:58359"/>
        <dbReference type="ChEBI" id="CHEBI:78515"/>
        <dbReference type="ChEBI" id="CHEBI:78516"/>
        <dbReference type="ChEBI" id="CHEBI:456216"/>
    </reaction>
</comment>
<evidence type="ECO:0000256" key="2">
    <source>
        <dbReference type="ARBA" id="ARBA00011123"/>
    </source>
</evidence>
<evidence type="ECO:0000256" key="5">
    <source>
        <dbReference type="ARBA" id="ARBA00047913"/>
    </source>
</evidence>